<dbReference type="GO" id="GO:0009103">
    <property type="term" value="P:lipopolysaccharide biosynthetic process"/>
    <property type="evidence" value="ECO:0007669"/>
    <property type="project" value="TreeGrafter"/>
</dbReference>
<keyword evidence="1" id="KW-0472">Membrane</keyword>
<dbReference type="EMBL" id="CP015243">
    <property type="protein sequence ID" value="ANF59684.1"/>
    <property type="molecule type" value="Genomic_DNA"/>
</dbReference>
<dbReference type="InterPro" id="IPR050879">
    <property type="entry name" value="Acyltransferase_3"/>
</dbReference>
<keyword evidence="3" id="KW-0012">Acyltransferase</keyword>
<feature type="transmembrane region" description="Helical" evidence="1">
    <location>
        <begin position="50"/>
        <end position="75"/>
    </location>
</feature>
<dbReference type="GO" id="GO:0016747">
    <property type="term" value="F:acyltransferase activity, transferring groups other than amino-acyl groups"/>
    <property type="evidence" value="ECO:0007669"/>
    <property type="project" value="InterPro"/>
</dbReference>
<keyword evidence="1" id="KW-0812">Transmembrane</keyword>
<dbReference type="PANTHER" id="PTHR23028:SF53">
    <property type="entry name" value="ACYL_TRANSF_3 DOMAIN-CONTAINING PROTEIN"/>
    <property type="match status" value="1"/>
</dbReference>
<name>A0A172YKE3_9GAMM</name>
<keyword evidence="4" id="KW-1185">Reference proteome</keyword>
<evidence type="ECO:0000259" key="2">
    <source>
        <dbReference type="Pfam" id="PF01757"/>
    </source>
</evidence>
<feature type="domain" description="Acyltransferase 3" evidence="2">
    <location>
        <begin position="21"/>
        <end position="407"/>
    </location>
</feature>
<dbReference type="Proteomes" id="UP000077875">
    <property type="component" value="Chromosome"/>
</dbReference>
<dbReference type="GO" id="GO:0016020">
    <property type="term" value="C:membrane"/>
    <property type="evidence" value="ECO:0007669"/>
    <property type="project" value="TreeGrafter"/>
</dbReference>
<reference evidence="3 4" key="1">
    <citation type="submission" date="2016-04" db="EMBL/GenBank/DDBJ databases">
        <title>Complete Genome Sequence of Halotalea alkalilenta IHB B 13600.</title>
        <authorList>
            <person name="Swarnkar M.K."/>
            <person name="Sharma A."/>
            <person name="Kaushal K."/>
            <person name="Soni R."/>
            <person name="Rana S."/>
            <person name="Singh A.K."/>
            <person name="Gulati A."/>
        </authorList>
    </citation>
    <scope>NUCLEOTIDE SEQUENCE [LARGE SCALE GENOMIC DNA]</scope>
    <source>
        <strain evidence="3 4">IHB B 13600</strain>
    </source>
</reference>
<proteinExistence type="predicted"/>
<feature type="transmembrane region" description="Helical" evidence="1">
    <location>
        <begin position="215"/>
        <end position="234"/>
    </location>
</feature>
<evidence type="ECO:0000256" key="1">
    <source>
        <dbReference type="SAM" id="Phobius"/>
    </source>
</evidence>
<feature type="transmembrane region" description="Helical" evidence="1">
    <location>
        <begin position="184"/>
        <end position="203"/>
    </location>
</feature>
<sequence>MQERKKSAVTTSTGKERFIPLEWLRFWLGFYIVIFHTLHHYGDVLPWAPYITNIGFFSTSTFFLLSGFLLAHVYLEARSGGGFEMRESSRSFLTKRISNLYPIHIGAILLTVMVLVVLPLLALTPEDVDNTSFRFVIYDTNNDTPAESLFHWLDNRELLLAAVMNLTMTHAWNPYYLTFNAPSWSISALFFFYLTFPLLGPWLRGLRRPLPALSLLNLIYLVPPVVVILTTSYGVPETGILHRNPLIRLPEFLAGIVLCALYHRRREAGLGLSSAMVGALMVLIVVEIVVASWLLTGGKGSAAYYLLHNGLMLPAQLALLFLCVQLPSTGSARWQRIASRLGGASLPMFALHVPLYLIFSRVEMVLAGEPSLCAVGEWRACFDAAGETSLAWYPLYLLLTVLFCVVFQEQFVVRVRQWLVAHLLPKQA</sequence>
<keyword evidence="1" id="KW-1133">Transmembrane helix</keyword>
<feature type="transmembrane region" description="Helical" evidence="1">
    <location>
        <begin position="302"/>
        <end position="326"/>
    </location>
</feature>
<feature type="transmembrane region" description="Helical" evidence="1">
    <location>
        <begin position="275"/>
        <end position="296"/>
    </location>
</feature>
<dbReference type="PANTHER" id="PTHR23028">
    <property type="entry name" value="ACETYLTRANSFERASE"/>
    <property type="match status" value="1"/>
</dbReference>
<dbReference type="STRING" id="376489.A5892_13910"/>
<protein>
    <submittedName>
        <fullName evidence="3">Acyltransferase</fullName>
    </submittedName>
</protein>
<dbReference type="Pfam" id="PF01757">
    <property type="entry name" value="Acyl_transf_3"/>
    <property type="match status" value="1"/>
</dbReference>
<dbReference type="AlphaFoldDB" id="A0A172YKE3"/>
<dbReference type="InterPro" id="IPR002656">
    <property type="entry name" value="Acyl_transf_3_dom"/>
</dbReference>
<accession>A0A172YKE3</accession>
<evidence type="ECO:0000313" key="3">
    <source>
        <dbReference type="EMBL" id="ANF59684.1"/>
    </source>
</evidence>
<feature type="transmembrane region" description="Helical" evidence="1">
    <location>
        <begin position="390"/>
        <end position="407"/>
    </location>
</feature>
<feature type="transmembrane region" description="Helical" evidence="1">
    <location>
        <begin position="338"/>
        <end position="359"/>
    </location>
</feature>
<gene>
    <name evidence="3" type="ORF">A5892_13910</name>
</gene>
<feature type="transmembrane region" description="Helical" evidence="1">
    <location>
        <begin position="246"/>
        <end position="263"/>
    </location>
</feature>
<evidence type="ECO:0000313" key="4">
    <source>
        <dbReference type="Proteomes" id="UP000077875"/>
    </source>
</evidence>
<dbReference type="KEGG" id="haa:A5892_13910"/>
<feature type="transmembrane region" description="Helical" evidence="1">
    <location>
        <begin position="100"/>
        <end position="122"/>
    </location>
</feature>
<keyword evidence="3" id="KW-0808">Transferase</keyword>
<organism evidence="3 4">
    <name type="scientific">Halotalea alkalilenta</name>
    <dbReference type="NCBI Taxonomy" id="376489"/>
    <lineage>
        <taxon>Bacteria</taxon>
        <taxon>Pseudomonadati</taxon>
        <taxon>Pseudomonadota</taxon>
        <taxon>Gammaproteobacteria</taxon>
        <taxon>Oceanospirillales</taxon>
        <taxon>Halomonadaceae</taxon>
        <taxon>Halotalea</taxon>
    </lineage>
</organism>
<feature type="transmembrane region" description="Helical" evidence="1">
    <location>
        <begin position="21"/>
        <end position="38"/>
    </location>
</feature>